<reference evidence="2" key="1">
    <citation type="journal article" date="2022" name="Int. J. Mol. Sci.">
        <title>Draft Genome of Tanacetum Coccineum: Genomic Comparison of Closely Related Tanacetum-Family Plants.</title>
        <authorList>
            <person name="Yamashiro T."/>
            <person name="Shiraishi A."/>
            <person name="Nakayama K."/>
            <person name="Satake H."/>
        </authorList>
    </citation>
    <scope>NUCLEOTIDE SEQUENCE</scope>
</reference>
<keyword evidence="3" id="KW-1185">Reference proteome</keyword>
<sequence length="69" mass="7697">MACSMTTLTTVIQWSSTESVSQILILLLLELNVGNKRFSESDTIVFLLVLNVTEPYLFILAESTLFKGL</sequence>
<evidence type="ECO:0000256" key="1">
    <source>
        <dbReference type="SAM" id="Phobius"/>
    </source>
</evidence>
<evidence type="ECO:0000313" key="2">
    <source>
        <dbReference type="EMBL" id="GJT95516.1"/>
    </source>
</evidence>
<keyword evidence="1" id="KW-1133">Transmembrane helix</keyword>
<dbReference type="EMBL" id="BQNB010020396">
    <property type="protein sequence ID" value="GJT95516.1"/>
    <property type="molecule type" value="Genomic_DNA"/>
</dbReference>
<comment type="caution">
    <text evidence="2">The sequence shown here is derived from an EMBL/GenBank/DDBJ whole genome shotgun (WGS) entry which is preliminary data.</text>
</comment>
<protein>
    <submittedName>
        <fullName evidence="2">Uncharacterized protein</fullName>
    </submittedName>
</protein>
<keyword evidence="1" id="KW-0812">Transmembrane</keyword>
<name>A0ABQ5I6Z9_9ASTR</name>
<evidence type="ECO:0000313" key="3">
    <source>
        <dbReference type="Proteomes" id="UP001151760"/>
    </source>
</evidence>
<keyword evidence="1" id="KW-0472">Membrane</keyword>
<reference evidence="2" key="2">
    <citation type="submission" date="2022-01" db="EMBL/GenBank/DDBJ databases">
        <authorList>
            <person name="Yamashiro T."/>
            <person name="Shiraishi A."/>
            <person name="Satake H."/>
            <person name="Nakayama K."/>
        </authorList>
    </citation>
    <scope>NUCLEOTIDE SEQUENCE</scope>
</reference>
<gene>
    <name evidence="2" type="ORF">Tco_1091034</name>
</gene>
<feature type="transmembrane region" description="Helical" evidence="1">
    <location>
        <begin position="43"/>
        <end position="61"/>
    </location>
</feature>
<accession>A0ABQ5I6Z9</accession>
<organism evidence="2 3">
    <name type="scientific">Tanacetum coccineum</name>
    <dbReference type="NCBI Taxonomy" id="301880"/>
    <lineage>
        <taxon>Eukaryota</taxon>
        <taxon>Viridiplantae</taxon>
        <taxon>Streptophyta</taxon>
        <taxon>Embryophyta</taxon>
        <taxon>Tracheophyta</taxon>
        <taxon>Spermatophyta</taxon>
        <taxon>Magnoliopsida</taxon>
        <taxon>eudicotyledons</taxon>
        <taxon>Gunneridae</taxon>
        <taxon>Pentapetalae</taxon>
        <taxon>asterids</taxon>
        <taxon>campanulids</taxon>
        <taxon>Asterales</taxon>
        <taxon>Asteraceae</taxon>
        <taxon>Asteroideae</taxon>
        <taxon>Anthemideae</taxon>
        <taxon>Anthemidinae</taxon>
        <taxon>Tanacetum</taxon>
    </lineage>
</organism>
<dbReference type="Proteomes" id="UP001151760">
    <property type="component" value="Unassembled WGS sequence"/>
</dbReference>
<proteinExistence type="predicted"/>